<dbReference type="Pfam" id="PF11978">
    <property type="entry name" value="MVP_shoulder"/>
    <property type="match status" value="1"/>
</dbReference>
<gene>
    <name evidence="11" type="ORF">ENR15_21860</name>
</gene>
<dbReference type="FunFam" id="2.30.30.560:FF:000002">
    <property type="entry name" value="Major vault protein-alpha"/>
    <property type="match status" value="1"/>
</dbReference>
<dbReference type="FunFam" id="3.30.479.30:FF:000010">
    <property type="entry name" value="major vault protein-like"/>
    <property type="match status" value="1"/>
</dbReference>
<evidence type="ECO:0000256" key="1">
    <source>
        <dbReference type="ARBA" id="ARBA00004496"/>
    </source>
</evidence>
<feature type="domain" description="Major vault protein repeat" evidence="6">
    <location>
        <begin position="355"/>
        <end position="399"/>
    </location>
</feature>
<dbReference type="InterPro" id="IPR043179">
    <property type="entry name" value="Vault_2_sf"/>
</dbReference>
<dbReference type="InterPro" id="IPR041134">
    <property type="entry name" value="Vault_2"/>
</dbReference>
<dbReference type="Gene3D" id="6.20.380.10">
    <property type="match status" value="1"/>
</dbReference>
<dbReference type="Pfam" id="PF01505">
    <property type="entry name" value="Vault"/>
    <property type="match status" value="4"/>
</dbReference>
<evidence type="ECO:0000313" key="11">
    <source>
        <dbReference type="EMBL" id="HGG03207.1"/>
    </source>
</evidence>
<dbReference type="InterPro" id="IPR041139">
    <property type="entry name" value="MVP_rep_dom"/>
</dbReference>
<dbReference type="Gene3D" id="2.30.30.570">
    <property type="match status" value="2"/>
</dbReference>
<dbReference type="AlphaFoldDB" id="A0A7C4A0G4"/>
<evidence type="ECO:0000259" key="10">
    <source>
        <dbReference type="Pfam" id="PF17796"/>
    </source>
</evidence>
<dbReference type="InterPro" id="IPR040989">
    <property type="entry name" value="Vault_3"/>
</dbReference>
<feature type="domain" description="Major vault protein repeat" evidence="8">
    <location>
        <begin position="63"/>
        <end position="122"/>
    </location>
</feature>
<comment type="subcellular location">
    <subcellularLocation>
        <location evidence="1">Cytoplasm</location>
    </subcellularLocation>
</comment>
<evidence type="ECO:0000259" key="8">
    <source>
        <dbReference type="Pfam" id="PF17794"/>
    </source>
</evidence>
<organism evidence="11">
    <name type="scientific">Planktothricoides sp. SpSt-374</name>
    <dbReference type="NCBI Taxonomy" id="2282167"/>
    <lineage>
        <taxon>Bacteria</taxon>
        <taxon>Bacillati</taxon>
        <taxon>Cyanobacteriota</taxon>
        <taxon>Cyanophyceae</taxon>
        <taxon>Oscillatoriophycideae</taxon>
        <taxon>Oscillatoriales</taxon>
        <taxon>Oscillatoriaceae</taxon>
        <taxon>Planktothricoides</taxon>
    </lineage>
</organism>
<dbReference type="PANTHER" id="PTHR14165">
    <property type="entry name" value="MAJOR VAULT PROTEIN"/>
    <property type="match status" value="1"/>
</dbReference>
<dbReference type="Gene3D" id="3.30.479.30">
    <property type="entry name" value="Band 7 domain"/>
    <property type="match status" value="1"/>
</dbReference>
<dbReference type="InterPro" id="IPR041136">
    <property type="entry name" value="Vault_4"/>
</dbReference>
<dbReference type="Gene3D" id="2.30.30.560">
    <property type="match status" value="2"/>
</dbReference>
<name>A0A7C4A0G4_9CYAN</name>
<feature type="coiled-coil region" evidence="5">
    <location>
        <begin position="738"/>
        <end position="787"/>
    </location>
</feature>
<dbReference type="Pfam" id="PF17795">
    <property type="entry name" value="Vault_3"/>
    <property type="match status" value="1"/>
</dbReference>
<dbReference type="InterPro" id="IPR036013">
    <property type="entry name" value="Band_7/SPFH_dom_sf"/>
</dbReference>
<dbReference type="InterPro" id="IPR021870">
    <property type="entry name" value="MVP_shoulder"/>
</dbReference>
<dbReference type="FunFam" id="2.30.30.550:FF:000001">
    <property type="entry name" value="major vault protein-like"/>
    <property type="match status" value="3"/>
</dbReference>
<keyword evidence="3" id="KW-0677">Repeat</keyword>
<feature type="domain" description="Major vault protein repeat" evidence="6">
    <location>
        <begin position="184"/>
        <end position="224"/>
    </location>
</feature>
<reference evidence="11" key="1">
    <citation type="journal article" date="2020" name="mSystems">
        <title>Genome- and Community-Level Interaction Insights into Carbon Utilization and Element Cycling Functions of Hydrothermarchaeota in Hydrothermal Sediment.</title>
        <authorList>
            <person name="Zhou Z."/>
            <person name="Liu Y."/>
            <person name="Xu W."/>
            <person name="Pan J."/>
            <person name="Luo Z.H."/>
            <person name="Li M."/>
        </authorList>
    </citation>
    <scope>NUCLEOTIDE SEQUENCE [LARGE SCALE GENOMIC DNA]</scope>
    <source>
        <strain evidence="11">SpSt-374</strain>
    </source>
</reference>
<dbReference type="FunFam" id="2.30.30.570:FF:000002">
    <property type="entry name" value="Major vault protein-alpha"/>
    <property type="match status" value="1"/>
</dbReference>
<sequence length="880" mass="98655">MTKADRIGETPIEAGMSGGSIRLKPQQFIHVLDNNTGVTRLEVGPQTITLRDQERVVMSPQQMTVVPPRHYCVVKNPVLRDESGQPVADTHGQIKLRYGDREIRFQQEPFPVYPGEEIEGKVQLLQVVERNQALRLRAIRDLSDTDNQNTVIERLAGDEWLFEGPGTYIPRVEVEVIAIVKAIIIKPNQALHLMARQNCTDRTGQRRRAGEEWLVREEGPYLPGVDEEIIDVIDAYVLTDQTALHLRAKRTFTDIFGRRRKAGDEWLVTIEDAEIHIPDVYEEVVGEVPITTLSDREWCIVFNPIDESGKPQLGKREVRQGRISFFLHPGEELEIPYYTDDDDSEGEPEGIRRIYVLGEQEALLLRANEAFDEGEGDQIIHRQPGDLWMISGPREYIPRVEVEVVEKRQAIPLDKNEGIYIRDVQTGELKVVSGPQAYMLSPYEELWEKEVPPIVEELLAIKNDPVSERGRYRKDGEQKSGGAQRDKTRAVVFHVPQNAAVQIHDYKERTARTVFGPDLVMLGPDESFSVLSLSGGVPKRPHVIKSLALLLGPDFMTDLFAVETADHARLQLRLSYNWYFNVDKTSEDEAAKLFQAPDFVDTACKAIASRVRGAVASVSFDEFHRNSARIIRQAVFGLDDQGHVRDEFRFRTNNLVIFNVDIQSVEPVDEETLKSLQKSVQLAIKITTDAQEAAARQDAARLEQEARARLERQAIIDKAASEAQRKNLLESEAENAAIESTGQAIAEARAKAEAARIQGELAVSMAQQEAEAARIRAETELAQMRARQEAEFAHQQALSNLEVQKAQAMAEITSREFVEKVAAIGTETLRAIAQAGPEMQARLLEGLGIQSVLITDGKNPINLFSTATGLVNPLPPRSDG</sequence>
<keyword evidence="2" id="KW-0963">Cytoplasm</keyword>
<comment type="caution">
    <text evidence="11">The sequence shown here is derived from an EMBL/GenBank/DDBJ whole genome shotgun (WGS) entry which is preliminary data.</text>
</comment>
<dbReference type="InterPro" id="IPR002499">
    <property type="entry name" value="Vault_N"/>
</dbReference>
<dbReference type="Pfam" id="PF17796">
    <property type="entry name" value="Vault_4"/>
    <property type="match status" value="1"/>
</dbReference>
<dbReference type="CDD" id="cd08825">
    <property type="entry name" value="MVP_shoulder"/>
    <property type="match status" value="1"/>
</dbReference>
<dbReference type="EMBL" id="DSPX01000224">
    <property type="protein sequence ID" value="HGG03207.1"/>
    <property type="molecule type" value="Genomic_DNA"/>
</dbReference>
<feature type="domain" description="Major vault protein repeat" evidence="8">
    <location>
        <begin position="290"/>
        <end position="334"/>
    </location>
</feature>
<dbReference type="GO" id="GO:0005737">
    <property type="term" value="C:cytoplasm"/>
    <property type="evidence" value="ECO:0007669"/>
    <property type="project" value="UniProtKB-SubCell"/>
</dbReference>
<feature type="domain" description="Major vault protein repeat" evidence="6">
    <location>
        <begin position="126"/>
        <end position="171"/>
    </location>
</feature>
<proteinExistence type="predicted"/>
<feature type="domain" description="Major vault protein repeat" evidence="9">
    <location>
        <begin position="491"/>
        <end position="551"/>
    </location>
</feature>
<dbReference type="GO" id="GO:1990904">
    <property type="term" value="C:ribonucleoprotein complex"/>
    <property type="evidence" value="ECO:0007669"/>
    <property type="project" value="UniProtKB-KW"/>
</dbReference>
<dbReference type="PROSITE" id="PS51224">
    <property type="entry name" value="MVP"/>
    <property type="match status" value="5"/>
</dbReference>
<keyword evidence="5" id="KW-0175">Coiled coil</keyword>
<evidence type="ECO:0000256" key="4">
    <source>
        <dbReference type="ARBA" id="ARBA00023274"/>
    </source>
</evidence>
<dbReference type="InterPro" id="IPR043023">
    <property type="entry name" value="MVP_rep_sf"/>
</dbReference>
<evidence type="ECO:0000256" key="5">
    <source>
        <dbReference type="SAM" id="Coils"/>
    </source>
</evidence>
<dbReference type="PANTHER" id="PTHR14165:SF3">
    <property type="entry name" value="MAJOR VAULT PROTEIN"/>
    <property type="match status" value="1"/>
</dbReference>
<protein>
    <submittedName>
        <fullName evidence="11">Colicin uptake protein</fullName>
    </submittedName>
</protein>
<feature type="domain" description="Major vault protein repeat" evidence="10">
    <location>
        <begin position="410"/>
        <end position="469"/>
    </location>
</feature>
<dbReference type="Gene3D" id="2.30.30.550">
    <property type="entry name" value="Major Vault Protein repeat"/>
    <property type="match status" value="4"/>
</dbReference>
<feature type="domain" description="Major vault protein repeat" evidence="6">
    <location>
        <begin position="236"/>
        <end position="279"/>
    </location>
</feature>
<feature type="domain" description="Major vault protein shoulder" evidence="7">
    <location>
        <begin position="552"/>
        <end position="669"/>
    </location>
</feature>
<evidence type="ECO:0000256" key="3">
    <source>
        <dbReference type="ARBA" id="ARBA00022737"/>
    </source>
</evidence>
<dbReference type="Gene3D" id="6.10.250.720">
    <property type="match status" value="1"/>
</dbReference>
<evidence type="ECO:0000256" key="2">
    <source>
        <dbReference type="ARBA" id="ARBA00022490"/>
    </source>
</evidence>
<dbReference type="FunFam" id="2.30.30.560:FF:000001">
    <property type="entry name" value="major vault protein-like"/>
    <property type="match status" value="1"/>
</dbReference>
<dbReference type="Gene3D" id="2.30.30.620">
    <property type="match status" value="1"/>
</dbReference>
<dbReference type="InterPro" id="IPR039059">
    <property type="entry name" value="MVP"/>
</dbReference>
<evidence type="ECO:0000259" key="6">
    <source>
        <dbReference type="Pfam" id="PF01505"/>
    </source>
</evidence>
<dbReference type="FunFam" id="2.30.30.570:FF:000001">
    <property type="entry name" value="major vault protein-like"/>
    <property type="match status" value="1"/>
</dbReference>
<evidence type="ECO:0000259" key="7">
    <source>
        <dbReference type="Pfam" id="PF11978"/>
    </source>
</evidence>
<dbReference type="Pfam" id="PF17794">
    <property type="entry name" value="Vault_2"/>
    <property type="match status" value="2"/>
</dbReference>
<keyword evidence="4" id="KW-0687">Ribonucleoprotein</keyword>
<accession>A0A7C4A0G4</accession>
<evidence type="ECO:0000259" key="9">
    <source>
        <dbReference type="Pfam" id="PF17795"/>
    </source>
</evidence>